<reference evidence="1 2" key="1">
    <citation type="submission" date="2018-02" db="EMBL/GenBank/DDBJ databases">
        <title>8 Nocardia nova and 1 Nocardia cyriacigeorgica strain used for evolution to TMP-SMX.</title>
        <authorList>
            <person name="Mehta H."/>
            <person name="Weng J."/>
            <person name="Shamoo Y."/>
        </authorList>
    </citation>
    <scope>NUCLEOTIDE SEQUENCE [LARGE SCALE GENOMIC DNA]</scope>
    <source>
        <strain evidence="1 2">ATCC 33727</strain>
    </source>
</reference>
<name>A0A2T2YRB1_9NOCA</name>
<dbReference type="EMBL" id="PYHS01000028">
    <property type="protein sequence ID" value="PSR58055.1"/>
    <property type="molecule type" value="Genomic_DNA"/>
</dbReference>
<comment type="caution">
    <text evidence="1">The sequence shown here is derived from an EMBL/GenBank/DDBJ whole genome shotgun (WGS) entry which is preliminary data.</text>
</comment>
<evidence type="ECO:0000313" key="1">
    <source>
        <dbReference type="EMBL" id="PSR58055.1"/>
    </source>
</evidence>
<evidence type="ECO:0000313" key="2">
    <source>
        <dbReference type="Proteomes" id="UP000241647"/>
    </source>
</evidence>
<sequence length="84" mass="9515">MGRAGYLRSRRAPPFLFTYFRSERESMVSAIPTQYPVTLTDGEREYPVFTASEYVNAVYKLGHNLAADRELLPEAVAEPVVTDE</sequence>
<dbReference type="AlphaFoldDB" id="A0A2T2YRB1"/>
<organism evidence="1 2">
    <name type="scientific">Nocardia nova</name>
    <dbReference type="NCBI Taxonomy" id="37330"/>
    <lineage>
        <taxon>Bacteria</taxon>
        <taxon>Bacillati</taxon>
        <taxon>Actinomycetota</taxon>
        <taxon>Actinomycetes</taxon>
        <taxon>Mycobacteriales</taxon>
        <taxon>Nocardiaceae</taxon>
        <taxon>Nocardia</taxon>
    </lineage>
</organism>
<accession>A0A2T2YRB1</accession>
<dbReference type="Proteomes" id="UP000241647">
    <property type="component" value="Unassembled WGS sequence"/>
</dbReference>
<proteinExistence type="predicted"/>
<protein>
    <submittedName>
        <fullName evidence="1">Uncharacterized protein</fullName>
    </submittedName>
</protein>
<gene>
    <name evidence="1" type="ORF">C8259_32110</name>
</gene>